<organism evidence="6 7">
    <name type="scientific">Gordonia caeni</name>
    <dbReference type="NCBI Taxonomy" id="1007097"/>
    <lineage>
        <taxon>Bacteria</taxon>
        <taxon>Bacillati</taxon>
        <taxon>Actinomycetota</taxon>
        <taxon>Actinomycetes</taxon>
        <taxon>Mycobacteriales</taxon>
        <taxon>Gordoniaceae</taxon>
        <taxon>Gordonia</taxon>
    </lineage>
</organism>
<dbReference type="CDD" id="cd05466">
    <property type="entry name" value="PBP2_LTTR_substrate"/>
    <property type="match status" value="1"/>
</dbReference>
<dbReference type="EMBL" id="BAAAZW010000003">
    <property type="protein sequence ID" value="GAA3955772.1"/>
    <property type="molecule type" value="Genomic_DNA"/>
</dbReference>
<evidence type="ECO:0000313" key="7">
    <source>
        <dbReference type="Proteomes" id="UP001418444"/>
    </source>
</evidence>
<dbReference type="SUPFAM" id="SSF53850">
    <property type="entry name" value="Periplasmic binding protein-like II"/>
    <property type="match status" value="1"/>
</dbReference>
<dbReference type="Pfam" id="PF03466">
    <property type="entry name" value="LysR_substrate"/>
    <property type="match status" value="1"/>
</dbReference>
<name>A0ABP7NX44_9ACTN</name>
<sequence>MLFRQLEYFVAVAQERHFARAAQACYVSQPALSEAIRKLERELGLPLIRRAQNFEGLTPEGEQLAQWARRLLADRDSMELQAAALREGLSGRLRLGVIPGAVTAVAALIDRFCADRPQVQLDLATGLQSAEVLERIRRFELDAGLIYPRGLDTTGMVVTGLYREQLVLIGHTDLIRDDDTPPSAAQEAPWDRIAGLPLCLLHPGMRGRDLIDDAASAAGVHLDPRIEADSIAALIALIWTGRWASIVPQAWLDTLAVPPEITTCPLAAGPQGPAGPLGTRVALVRADADPAPVLTAAFEREALLTAAGT</sequence>
<dbReference type="PANTHER" id="PTHR30419:SF31">
    <property type="entry name" value="BLR3139 PROTEIN"/>
    <property type="match status" value="1"/>
</dbReference>
<reference evidence="7" key="1">
    <citation type="journal article" date="2019" name="Int. J. Syst. Evol. Microbiol.">
        <title>The Global Catalogue of Microorganisms (GCM) 10K type strain sequencing project: providing services to taxonomists for standard genome sequencing and annotation.</title>
        <authorList>
            <consortium name="The Broad Institute Genomics Platform"/>
            <consortium name="The Broad Institute Genome Sequencing Center for Infectious Disease"/>
            <person name="Wu L."/>
            <person name="Ma J."/>
        </authorList>
    </citation>
    <scope>NUCLEOTIDE SEQUENCE [LARGE SCALE GENOMIC DNA]</scope>
    <source>
        <strain evidence="7">JCM 16923</strain>
    </source>
</reference>
<keyword evidence="2" id="KW-0805">Transcription regulation</keyword>
<dbReference type="Pfam" id="PF00126">
    <property type="entry name" value="HTH_1"/>
    <property type="match status" value="1"/>
</dbReference>
<dbReference type="Proteomes" id="UP001418444">
    <property type="component" value="Unassembled WGS sequence"/>
</dbReference>
<evidence type="ECO:0000256" key="4">
    <source>
        <dbReference type="ARBA" id="ARBA00023163"/>
    </source>
</evidence>
<dbReference type="InterPro" id="IPR050950">
    <property type="entry name" value="HTH-type_LysR_regulators"/>
</dbReference>
<dbReference type="InterPro" id="IPR000847">
    <property type="entry name" value="LysR_HTH_N"/>
</dbReference>
<dbReference type="PROSITE" id="PS50931">
    <property type="entry name" value="HTH_LYSR"/>
    <property type="match status" value="1"/>
</dbReference>
<dbReference type="InterPro" id="IPR036388">
    <property type="entry name" value="WH-like_DNA-bd_sf"/>
</dbReference>
<dbReference type="Gene3D" id="1.10.10.10">
    <property type="entry name" value="Winged helix-like DNA-binding domain superfamily/Winged helix DNA-binding domain"/>
    <property type="match status" value="1"/>
</dbReference>
<dbReference type="SUPFAM" id="SSF46785">
    <property type="entry name" value="Winged helix' DNA-binding domain"/>
    <property type="match status" value="1"/>
</dbReference>
<evidence type="ECO:0000313" key="6">
    <source>
        <dbReference type="EMBL" id="GAA3955772.1"/>
    </source>
</evidence>
<dbReference type="PRINTS" id="PR00039">
    <property type="entry name" value="HTHLYSR"/>
</dbReference>
<feature type="domain" description="HTH lysR-type" evidence="5">
    <location>
        <begin position="1"/>
        <end position="58"/>
    </location>
</feature>
<evidence type="ECO:0000256" key="2">
    <source>
        <dbReference type="ARBA" id="ARBA00023015"/>
    </source>
</evidence>
<proteinExistence type="inferred from homology"/>
<dbReference type="RefSeq" id="WP_344781851.1">
    <property type="nucleotide sequence ID" value="NZ_BAAAZW010000003.1"/>
</dbReference>
<comment type="caution">
    <text evidence="6">The sequence shown here is derived from an EMBL/GenBank/DDBJ whole genome shotgun (WGS) entry which is preliminary data.</text>
</comment>
<comment type="similarity">
    <text evidence="1">Belongs to the LysR transcriptional regulatory family.</text>
</comment>
<protein>
    <submittedName>
        <fullName evidence="6">LysR family transcriptional regulator</fullName>
    </submittedName>
</protein>
<evidence type="ECO:0000256" key="1">
    <source>
        <dbReference type="ARBA" id="ARBA00009437"/>
    </source>
</evidence>
<dbReference type="InterPro" id="IPR005119">
    <property type="entry name" value="LysR_subst-bd"/>
</dbReference>
<gene>
    <name evidence="6" type="ORF">GCM10022231_13060</name>
</gene>
<accession>A0ABP7NX44</accession>
<keyword evidence="3" id="KW-0238">DNA-binding</keyword>
<dbReference type="InterPro" id="IPR036390">
    <property type="entry name" value="WH_DNA-bd_sf"/>
</dbReference>
<dbReference type="Gene3D" id="3.40.190.290">
    <property type="match status" value="1"/>
</dbReference>
<evidence type="ECO:0000256" key="3">
    <source>
        <dbReference type="ARBA" id="ARBA00023125"/>
    </source>
</evidence>
<keyword evidence="4" id="KW-0804">Transcription</keyword>
<keyword evidence="7" id="KW-1185">Reference proteome</keyword>
<dbReference type="PANTHER" id="PTHR30419">
    <property type="entry name" value="HTH-TYPE TRANSCRIPTIONAL REGULATOR YBHD"/>
    <property type="match status" value="1"/>
</dbReference>
<evidence type="ECO:0000259" key="5">
    <source>
        <dbReference type="PROSITE" id="PS50931"/>
    </source>
</evidence>